<sequence>MKFTLIFLTTAIAGVIAAPPQESRDGLGEADLEARASCWNRSGCGRAWSGKCEDYCKPYKFSHMAKTDCGCKADIKVTMRSLGAFWAWGGGSMAFSTGSGWRNTSWQDCRRGLVGVPVLGTVNISEL</sequence>
<dbReference type="GeneID" id="28857947"/>
<reference evidence="2 3" key="1">
    <citation type="journal article" date="2016" name="PLoS Pathog.">
        <title>Biosynthesis of antibiotic leucinostatins in bio-control fungus Purpureocillium lilacinum and their inhibition on phytophthora revealed by genome mining.</title>
        <authorList>
            <person name="Wang G."/>
            <person name="Liu Z."/>
            <person name="Lin R."/>
            <person name="Li E."/>
            <person name="Mao Z."/>
            <person name="Ling J."/>
            <person name="Yang Y."/>
            <person name="Yin W.B."/>
            <person name="Xie B."/>
        </authorList>
    </citation>
    <scope>NUCLEOTIDE SEQUENCE [LARGE SCALE GENOMIC DNA]</scope>
    <source>
        <strain evidence="2">170</strain>
    </source>
</reference>
<name>A0A179FG34_METCM</name>
<keyword evidence="1" id="KW-0732">Signal</keyword>
<keyword evidence="3" id="KW-1185">Reference proteome</keyword>
<dbReference type="AlphaFoldDB" id="A0A179FG34"/>
<comment type="caution">
    <text evidence="2">The sequence shown here is derived from an EMBL/GenBank/DDBJ whole genome shotgun (WGS) entry which is preliminary data.</text>
</comment>
<feature type="chain" id="PRO_5008101637" evidence="1">
    <location>
        <begin position="18"/>
        <end position="127"/>
    </location>
</feature>
<dbReference type="KEGG" id="pchm:VFPPC_16200"/>
<dbReference type="EMBL" id="LSBJ02000005">
    <property type="protein sequence ID" value="OAQ64308.1"/>
    <property type="molecule type" value="Genomic_DNA"/>
</dbReference>
<accession>A0A179FG34</accession>
<dbReference type="OrthoDB" id="4920918at2759"/>
<organism evidence="2 3">
    <name type="scientific">Pochonia chlamydosporia 170</name>
    <dbReference type="NCBI Taxonomy" id="1380566"/>
    <lineage>
        <taxon>Eukaryota</taxon>
        <taxon>Fungi</taxon>
        <taxon>Dikarya</taxon>
        <taxon>Ascomycota</taxon>
        <taxon>Pezizomycotina</taxon>
        <taxon>Sordariomycetes</taxon>
        <taxon>Hypocreomycetidae</taxon>
        <taxon>Hypocreales</taxon>
        <taxon>Clavicipitaceae</taxon>
        <taxon>Pochonia</taxon>
    </lineage>
</organism>
<evidence type="ECO:0000313" key="3">
    <source>
        <dbReference type="Proteomes" id="UP000078397"/>
    </source>
</evidence>
<dbReference type="Proteomes" id="UP000078397">
    <property type="component" value="Unassembled WGS sequence"/>
</dbReference>
<evidence type="ECO:0000313" key="2">
    <source>
        <dbReference type="EMBL" id="OAQ64308.1"/>
    </source>
</evidence>
<dbReference type="RefSeq" id="XP_018141622.1">
    <property type="nucleotide sequence ID" value="XM_018293953.1"/>
</dbReference>
<gene>
    <name evidence="2" type="ORF">VFPPC_16200</name>
</gene>
<proteinExistence type="predicted"/>
<protein>
    <submittedName>
        <fullName evidence="2">Uncharacterized protein</fullName>
    </submittedName>
</protein>
<feature type="signal peptide" evidence="1">
    <location>
        <begin position="1"/>
        <end position="17"/>
    </location>
</feature>
<evidence type="ECO:0000256" key="1">
    <source>
        <dbReference type="SAM" id="SignalP"/>
    </source>
</evidence>